<dbReference type="Proteomes" id="UP000240883">
    <property type="component" value="Unassembled WGS sequence"/>
</dbReference>
<dbReference type="STRING" id="1448308.A0A2T2NTM6"/>
<protein>
    <submittedName>
        <fullName evidence="1">Uncharacterized protein</fullName>
    </submittedName>
</protein>
<organism evidence="1 2">
    <name type="scientific">Corynespora cassiicola Philippines</name>
    <dbReference type="NCBI Taxonomy" id="1448308"/>
    <lineage>
        <taxon>Eukaryota</taxon>
        <taxon>Fungi</taxon>
        <taxon>Dikarya</taxon>
        <taxon>Ascomycota</taxon>
        <taxon>Pezizomycotina</taxon>
        <taxon>Dothideomycetes</taxon>
        <taxon>Pleosporomycetidae</taxon>
        <taxon>Pleosporales</taxon>
        <taxon>Corynesporascaceae</taxon>
        <taxon>Corynespora</taxon>
    </lineage>
</organism>
<reference evidence="1 2" key="1">
    <citation type="journal article" date="2018" name="Front. Microbiol.">
        <title>Genome-Wide Analysis of Corynespora cassiicola Leaf Fall Disease Putative Effectors.</title>
        <authorList>
            <person name="Lopez D."/>
            <person name="Ribeiro S."/>
            <person name="Label P."/>
            <person name="Fumanal B."/>
            <person name="Venisse J.S."/>
            <person name="Kohler A."/>
            <person name="de Oliveira R.R."/>
            <person name="Labutti K."/>
            <person name="Lipzen A."/>
            <person name="Lail K."/>
            <person name="Bauer D."/>
            <person name="Ohm R.A."/>
            <person name="Barry K.W."/>
            <person name="Spatafora J."/>
            <person name="Grigoriev I.V."/>
            <person name="Martin F.M."/>
            <person name="Pujade-Renaud V."/>
        </authorList>
    </citation>
    <scope>NUCLEOTIDE SEQUENCE [LARGE SCALE GENOMIC DNA]</scope>
    <source>
        <strain evidence="1 2">Philippines</strain>
    </source>
</reference>
<accession>A0A2T2NTM6</accession>
<evidence type="ECO:0000313" key="1">
    <source>
        <dbReference type="EMBL" id="PSN68750.1"/>
    </source>
</evidence>
<dbReference type="EMBL" id="KZ678133">
    <property type="protein sequence ID" value="PSN68750.1"/>
    <property type="molecule type" value="Genomic_DNA"/>
</dbReference>
<name>A0A2T2NTM6_CORCC</name>
<keyword evidence="2" id="KW-1185">Reference proteome</keyword>
<gene>
    <name evidence="1" type="ORF">BS50DRAFT_632633</name>
</gene>
<dbReference type="AlphaFoldDB" id="A0A2T2NTM6"/>
<sequence>MNSKPRILLDIGSQVIDFTNLDLAQMRFNEVRNIVLVFLWLLKFREDDAPTLEMHYASVDEEQERELAPEAEQGCQVEKLPQGLWPKDPFLSAFKTLKSTSAAQQFDVSEFSSTILVTRDFAVTVNKSFNPGMYSDPF</sequence>
<proteinExistence type="predicted"/>
<evidence type="ECO:0000313" key="2">
    <source>
        <dbReference type="Proteomes" id="UP000240883"/>
    </source>
</evidence>